<name>A0A1P8EK45_9GAMM</name>
<dbReference type="EMBL" id="CP016896">
    <property type="protein sequence ID" value="APV36591.1"/>
    <property type="molecule type" value="Genomic_DNA"/>
</dbReference>
<keyword evidence="2" id="KW-0732">Signal</keyword>
<dbReference type="RefSeq" id="WP_076033096.1">
    <property type="nucleotide sequence ID" value="NZ_CP016896.1"/>
</dbReference>
<evidence type="ECO:0000313" key="3">
    <source>
        <dbReference type="EMBL" id="APV36591.1"/>
    </source>
</evidence>
<evidence type="ECO:0000256" key="2">
    <source>
        <dbReference type="SAM" id="SignalP"/>
    </source>
</evidence>
<dbReference type="KEGG" id="asol:BEN76_11415"/>
<feature type="compositionally biased region" description="Low complexity" evidence="1">
    <location>
        <begin position="134"/>
        <end position="154"/>
    </location>
</feature>
<feature type="region of interest" description="Disordered" evidence="1">
    <location>
        <begin position="84"/>
        <end position="161"/>
    </location>
</feature>
<reference evidence="3 4" key="1">
    <citation type="submission" date="2016-08" db="EMBL/GenBank/DDBJ databases">
        <title>Complete genome sequence of Acinetobacter baylyi strain GFJ2.</title>
        <authorList>
            <person name="Tabata M."/>
            <person name="Kuboki S."/>
            <person name="Gibu N."/>
            <person name="Kinouchi Y."/>
            <person name="Vangnai A."/>
            <person name="Kasai D."/>
            <person name="Fukuda M."/>
        </authorList>
    </citation>
    <scope>NUCLEOTIDE SEQUENCE [LARGE SCALE GENOMIC DNA]</scope>
    <source>
        <strain evidence="3 4">GFJ2</strain>
    </source>
</reference>
<proteinExistence type="predicted"/>
<protein>
    <submittedName>
        <fullName evidence="3">Uncharacterized protein</fullName>
    </submittedName>
</protein>
<feature type="compositionally biased region" description="Polar residues" evidence="1">
    <location>
        <begin position="85"/>
        <end position="113"/>
    </location>
</feature>
<accession>A0A1P8EK45</accession>
<organism evidence="3 4">
    <name type="scientific">Acinetobacter soli</name>
    <dbReference type="NCBI Taxonomy" id="487316"/>
    <lineage>
        <taxon>Bacteria</taxon>
        <taxon>Pseudomonadati</taxon>
        <taxon>Pseudomonadota</taxon>
        <taxon>Gammaproteobacteria</taxon>
        <taxon>Moraxellales</taxon>
        <taxon>Moraxellaceae</taxon>
        <taxon>Acinetobacter</taxon>
    </lineage>
</organism>
<dbReference type="eggNOG" id="ENOG5031R9G">
    <property type="taxonomic scope" value="Bacteria"/>
</dbReference>
<sequence length="161" mass="16906">MLKPLLLSLALSVSALTITSVTFAANSTASNPLDAKTPPYGDNPNIFRVLTYKAGENLNRLGNSIQRGADKSSAKINEKWEDTKNFGQEQSQVAQQKASNAKSYTEQKWQQTKAAVAGDPSATVPIEQRSLSQPSTTASPAPSSAAPSGAVTTPLGESTTP</sequence>
<evidence type="ECO:0000256" key="1">
    <source>
        <dbReference type="SAM" id="MobiDB-lite"/>
    </source>
</evidence>
<feature type="signal peptide" evidence="2">
    <location>
        <begin position="1"/>
        <end position="24"/>
    </location>
</feature>
<gene>
    <name evidence="3" type="ORF">BEN76_11415</name>
</gene>
<evidence type="ECO:0000313" key="4">
    <source>
        <dbReference type="Proteomes" id="UP000185674"/>
    </source>
</evidence>
<dbReference type="AlphaFoldDB" id="A0A1P8EK45"/>
<dbReference type="Proteomes" id="UP000185674">
    <property type="component" value="Chromosome"/>
</dbReference>
<feature type="chain" id="PRO_5012320387" evidence="2">
    <location>
        <begin position="25"/>
        <end position="161"/>
    </location>
</feature>